<evidence type="ECO:0000256" key="5">
    <source>
        <dbReference type="ARBA" id="ARBA00022989"/>
    </source>
</evidence>
<keyword evidence="10" id="KW-1185">Reference proteome</keyword>
<dbReference type="PANTHER" id="PTHR43163">
    <property type="entry name" value="DIPEPTIDE TRANSPORT SYSTEM PERMEASE PROTEIN DPPB-RELATED"/>
    <property type="match status" value="1"/>
</dbReference>
<gene>
    <name evidence="9" type="ORF">VE25_11340</name>
</gene>
<evidence type="ECO:0000256" key="2">
    <source>
        <dbReference type="ARBA" id="ARBA00022448"/>
    </source>
</evidence>
<dbReference type="Gene3D" id="1.10.3720.10">
    <property type="entry name" value="MetI-like"/>
    <property type="match status" value="1"/>
</dbReference>
<sequence>MRLPPLTLYILRRLAISLIVLFGVSAVAFSMAYLLPSDPVTSRYPDITNEQRAEMRRQMGLDQPLVVQYVRYMESVFRGDFGRSFGTGNTVGQDLALRIPATLELATFGITFGVLVGLPLGMLGAVYRGSWIDHLVRVFNLAAQSIPAFWLGVVLIFYLYFQLRLVPSPIGRLSALYTAPTGVTGFYTIDAVLAGRFDVALAALRQVMLPAFVLGLGVVSPIARITRAAMSQSLKEDYITFGRALGLRSRQLVLGDALRGALVPIVTTLGFIVGNVLAGAAVVETVFAWPGLGRYAVTAITTSDMAPVSTCILLIASSVAVTNLLVDISYAFIDPRIRHEYAR</sequence>
<feature type="transmembrane region" description="Helical" evidence="7">
    <location>
        <begin position="312"/>
        <end position="333"/>
    </location>
</feature>
<dbReference type="Pfam" id="PF19300">
    <property type="entry name" value="BPD_transp_1_N"/>
    <property type="match status" value="1"/>
</dbReference>
<keyword evidence="5 7" id="KW-1133">Transmembrane helix</keyword>
<dbReference type="PROSITE" id="PS50928">
    <property type="entry name" value="ABC_TM1"/>
    <property type="match status" value="1"/>
</dbReference>
<dbReference type="InterPro" id="IPR035906">
    <property type="entry name" value="MetI-like_sf"/>
</dbReference>
<name>A0A0F5FSA7_9HYPH</name>
<proteinExistence type="inferred from homology"/>
<feature type="transmembrane region" description="Helical" evidence="7">
    <location>
        <begin position="257"/>
        <end position="283"/>
    </location>
</feature>
<evidence type="ECO:0000259" key="8">
    <source>
        <dbReference type="PROSITE" id="PS50928"/>
    </source>
</evidence>
<dbReference type="CDD" id="cd06261">
    <property type="entry name" value="TM_PBP2"/>
    <property type="match status" value="1"/>
</dbReference>
<dbReference type="STRING" id="443610.VE25_11340"/>
<comment type="caution">
    <text evidence="9">The sequence shown here is derived from an EMBL/GenBank/DDBJ whole genome shotgun (WGS) entry which is preliminary data.</text>
</comment>
<evidence type="ECO:0000256" key="3">
    <source>
        <dbReference type="ARBA" id="ARBA00022475"/>
    </source>
</evidence>
<keyword evidence="6 7" id="KW-0472">Membrane</keyword>
<evidence type="ECO:0000256" key="6">
    <source>
        <dbReference type="ARBA" id="ARBA00023136"/>
    </source>
</evidence>
<feature type="domain" description="ABC transmembrane type-1" evidence="8">
    <location>
        <begin position="99"/>
        <end position="325"/>
    </location>
</feature>
<dbReference type="Pfam" id="PF00528">
    <property type="entry name" value="BPD_transp_1"/>
    <property type="match status" value="1"/>
</dbReference>
<evidence type="ECO:0000256" key="4">
    <source>
        <dbReference type="ARBA" id="ARBA00022692"/>
    </source>
</evidence>
<dbReference type="Proteomes" id="UP000033632">
    <property type="component" value="Unassembled WGS sequence"/>
</dbReference>
<keyword evidence="2 7" id="KW-0813">Transport</keyword>
<dbReference type="SUPFAM" id="SSF161098">
    <property type="entry name" value="MetI-like"/>
    <property type="match status" value="1"/>
</dbReference>
<comment type="similarity">
    <text evidence="7">Belongs to the binding-protein-dependent transport system permease family.</text>
</comment>
<evidence type="ECO:0000313" key="9">
    <source>
        <dbReference type="EMBL" id="KKB11759.1"/>
    </source>
</evidence>
<dbReference type="RefSeq" id="WP_046108726.1">
    <property type="nucleotide sequence ID" value="NZ_JZEX01000108.1"/>
</dbReference>
<dbReference type="GO" id="GO:0071916">
    <property type="term" value="F:dipeptide transmembrane transporter activity"/>
    <property type="evidence" value="ECO:0007669"/>
    <property type="project" value="TreeGrafter"/>
</dbReference>
<keyword evidence="4 7" id="KW-0812">Transmembrane</keyword>
<protein>
    <submittedName>
        <fullName evidence="9">Peptide ABC transporter permease</fullName>
    </submittedName>
</protein>
<dbReference type="PANTHER" id="PTHR43163:SF6">
    <property type="entry name" value="DIPEPTIDE TRANSPORT SYSTEM PERMEASE PROTEIN DPPB-RELATED"/>
    <property type="match status" value="1"/>
</dbReference>
<comment type="subcellular location">
    <subcellularLocation>
        <location evidence="1 7">Cell membrane</location>
        <topology evidence="1 7">Multi-pass membrane protein</topology>
    </subcellularLocation>
</comment>
<evidence type="ECO:0000313" key="10">
    <source>
        <dbReference type="Proteomes" id="UP000033632"/>
    </source>
</evidence>
<keyword evidence="3" id="KW-1003">Cell membrane</keyword>
<feature type="transmembrane region" description="Helical" evidence="7">
    <location>
        <begin position="12"/>
        <end position="35"/>
    </location>
</feature>
<reference evidence="9 10" key="1">
    <citation type="submission" date="2015-03" db="EMBL/GenBank/DDBJ databases">
        <authorList>
            <person name="Hassan Y.I."/>
            <person name="Lepp D."/>
            <person name="Li X.-Z."/>
            <person name="Zhou T."/>
        </authorList>
    </citation>
    <scope>NUCLEOTIDE SEQUENCE [LARGE SCALE GENOMIC DNA]</scope>
    <source>
        <strain evidence="9 10">BD-c194</strain>
    </source>
</reference>
<feature type="transmembrane region" description="Helical" evidence="7">
    <location>
        <begin position="207"/>
        <end position="225"/>
    </location>
</feature>
<dbReference type="InterPro" id="IPR045621">
    <property type="entry name" value="BPD_transp_1_N"/>
</dbReference>
<organism evidence="9 10">
    <name type="scientific">Devosia geojensis</name>
    <dbReference type="NCBI Taxonomy" id="443610"/>
    <lineage>
        <taxon>Bacteria</taxon>
        <taxon>Pseudomonadati</taxon>
        <taxon>Pseudomonadota</taxon>
        <taxon>Alphaproteobacteria</taxon>
        <taxon>Hyphomicrobiales</taxon>
        <taxon>Devosiaceae</taxon>
        <taxon>Devosia</taxon>
    </lineage>
</organism>
<dbReference type="InterPro" id="IPR000515">
    <property type="entry name" value="MetI-like"/>
</dbReference>
<feature type="transmembrane region" description="Helical" evidence="7">
    <location>
        <begin position="105"/>
        <end position="126"/>
    </location>
</feature>
<dbReference type="AlphaFoldDB" id="A0A0F5FSA7"/>
<feature type="transmembrane region" description="Helical" evidence="7">
    <location>
        <begin position="138"/>
        <end position="161"/>
    </location>
</feature>
<dbReference type="EMBL" id="JZEX01000108">
    <property type="protein sequence ID" value="KKB11759.1"/>
    <property type="molecule type" value="Genomic_DNA"/>
</dbReference>
<evidence type="ECO:0000256" key="1">
    <source>
        <dbReference type="ARBA" id="ARBA00004651"/>
    </source>
</evidence>
<dbReference type="PATRIC" id="fig|443610.3.peg.473"/>
<accession>A0A0F5FSA7</accession>
<dbReference type="GO" id="GO:0005886">
    <property type="term" value="C:plasma membrane"/>
    <property type="evidence" value="ECO:0007669"/>
    <property type="project" value="UniProtKB-SubCell"/>
</dbReference>
<evidence type="ECO:0000256" key="7">
    <source>
        <dbReference type="RuleBase" id="RU363032"/>
    </source>
</evidence>